<gene>
    <name evidence="1" type="ORF">PAXRUDRAFT_176957</name>
</gene>
<proteinExistence type="predicted"/>
<dbReference type="Proteomes" id="UP000054538">
    <property type="component" value="Unassembled WGS sequence"/>
</dbReference>
<sequence length="87" mass="9830">QVDIIAKDEKRAYTLLVASTPEGNFLPFQQVWGGASKQLLPSAKAHNMSDTWDYGFNFAFTKSDRRGSHFSTLKTMKEVHLDLLLNV</sequence>
<evidence type="ECO:0000313" key="2">
    <source>
        <dbReference type="Proteomes" id="UP000054538"/>
    </source>
</evidence>
<dbReference type="HOGENOM" id="CLU_2489444_0_0_1"/>
<dbReference type="OrthoDB" id="3341102at2759"/>
<accession>A0A0D0CEX2</accession>
<dbReference type="EMBL" id="KN829261">
    <property type="protein sequence ID" value="KIK73988.1"/>
    <property type="molecule type" value="Genomic_DNA"/>
</dbReference>
<dbReference type="InParanoid" id="A0A0D0CEX2"/>
<protein>
    <submittedName>
        <fullName evidence="1">Uncharacterized protein</fullName>
    </submittedName>
</protein>
<keyword evidence="2" id="KW-1185">Reference proteome</keyword>
<name>A0A0D0CEX2_9AGAM</name>
<reference evidence="2" key="2">
    <citation type="submission" date="2015-01" db="EMBL/GenBank/DDBJ databases">
        <title>Evolutionary Origins and Diversification of the Mycorrhizal Mutualists.</title>
        <authorList>
            <consortium name="DOE Joint Genome Institute"/>
            <consortium name="Mycorrhizal Genomics Consortium"/>
            <person name="Kohler A."/>
            <person name="Kuo A."/>
            <person name="Nagy L.G."/>
            <person name="Floudas D."/>
            <person name="Copeland A."/>
            <person name="Barry K.W."/>
            <person name="Cichocki N."/>
            <person name="Veneault-Fourrey C."/>
            <person name="LaButti K."/>
            <person name="Lindquist E.A."/>
            <person name="Lipzen A."/>
            <person name="Lundell T."/>
            <person name="Morin E."/>
            <person name="Murat C."/>
            <person name="Riley R."/>
            <person name="Ohm R."/>
            <person name="Sun H."/>
            <person name="Tunlid A."/>
            <person name="Henrissat B."/>
            <person name="Grigoriev I.V."/>
            <person name="Hibbett D.S."/>
            <person name="Martin F."/>
        </authorList>
    </citation>
    <scope>NUCLEOTIDE SEQUENCE [LARGE SCALE GENOMIC DNA]</scope>
    <source>
        <strain evidence="2">Ve08.2h10</strain>
    </source>
</reference>
<organism evidence="1 2">
    <name type="scientific">Paxillus rubicundulus Ve08.2h10</name>
    <dbReference type="NCBI Taxonomy" id="930991"/>
    <lineage>
        <taxon>Eukaryota</taxon>
        <taxon>Fungi</taxon>
        <taxon>Dikarya</taxon>
        <taxon>Basidiomycota</taxon>
        <taxon>Agaricomycotina</taxon>
        <taxon>Agaricomycetes</taxon>
        <taxon>Agaricomycetidae</taxon>
        <taxon>Boletales</taxon>
        <taxon>Paxilineae</taxon>
        <taxon>Paxillaceae</taxon>
        <taxon>Paxillus</taxon>
    </lineage>
</organism>
<reference evidence="1 2" key="1">
    <citation type="submission" date="2014-04" db="EMBL/GenBank/DDBJ databases">
        <authorList>
            <consortium name="DOE Joint Genome Institute"/>
            <person name="Kuo A."/>
            <person name="Kohler A."/>
            <person name="Jargeat P."/>
            <person name="Nagy L.G."/>
            <person name="Floudas D."/>
            <person name="Copeland A."/>
            <person name="Barry K.W."/>
            <person name="Cichocki N."/>
            <person name="Veneault-Fourrey C."/>
            <person name="LaButti K."/>
            <person name="Lindquist E.A."/>
            <person name="Lipzen A."/>
            <person name="Lundell T."/>
            <person name="Morin E."/>
            <person name="Murat C."/>
            <person name="Sun H."/>
            <person name="Tunlid A."/>
            <person name="Henrissat B."/>
            <person name="Grigoriev I.V."/>
            <person name="Hibbett D.S."/>
            <person name="Martin F."/>
            <person name="Nordberg H.P."/>
            <person name="Cantor M.N."/>
            <person name="Hua S.X."/>
        </authorList>
    </citation>
    <scope>NUCLEOTIDE SEQUENCE [LARGE SCALE GENOMIC DNA]</scope>
    <source>
        <strain evidence="1 2">Ve08.2h10</strain>
    </source>
</reference>
<dbReference type="AlphaFoldDB" id="A0A0D0CEX2"/>
<evidence type="ECO:0000313" key="1">
    <source>
        <dbReference type="EMBL" id="KIK73988.1"/>
    </source>
</evidence>
<feature type="non-terminal residue" evidence="1">
    <location>
        <position position="1"/>
    </location>
</feature>